<dbReference type="InterPro" id="IPR000782">
    <property type="entry name" value="FAS1_domain"/>
</dbReference>
<comment type="caution">
    <text evidence="15">The sequence shown here is derived from an EMBL/GenBank/DDBJ whole genome shotgun (WGS) entry which is preliminary data.</text>
</comment>
<evidence type="ECO:0000259" key="14">
    <source>
        <dbReference type="PROSITE" id="PS50213"/>
    </source>
</evidence>
<feature type="domain" description="FAS1" evidence="14">
    <location>
        <begin position="21"/>
        <end position="173"/>
    </location>
</feature>
<feature type="region of interest" description="Disordered" evidence="12">
    <location>
        <begin position="327"/>
        <end position="398"/>
    </location>
</feature>
<dbReference type="FunFam" id="2.30.180.10:FF:000010">
    <property type="entry name" value="Fasciclin-like arabinogalactan protein 2"/>
    <property type="match status" value="1"/>
</dbReference>
<evidence type="ECO:0000256" key="7">
    <source>
        <dbReference type="ARBA" id="ARBA00022974"/>
    </source>
</evidence>
<reference evidence="15" key="1">
    <citation type="submission" date="2022-04" db="EMBL/GenBank/DDBJ databases">
        <title>Carnegiea gigantea Genome sequencing and assembly v2.</title>
        <authorList>
            <person name="Copetti D."/>
            <person name="Sanderson M.J."/>
            <person name="Burquez A."/>
            <person name="Wojciechowski M.F."/>
        </authorList>
    </citation>
    <scope>NUCLEOTIDE SEQUENCE</scope>
    <source>
        <strain evidence="15">SGP5-SGP5p</strain>
        <tissue evidence="15">Aerial part</tissue>
    </source>
</reference>
<gene>
    <name evidence="15" type="ORF">Cgig2_033332</name>
</gene>
<accession>A0A9Q1KWE5</accession>
<evidence type="ECO:0000256" key="8">
    <source>
        <dbReference type="ARBA" id="ARBA00023136"/>
    </source>
</evidence>
<dbReference type="Pfam" id="PF02469">
    <property type="entry name" value="Fasciclin"/>
    <property type="match status" value="2"/>
</dbReference>
<evidence type="ECO:0000256" key="12">
    <source>
        <dbReference type="SAM" id="MobiDB-lite"/>
    </source>
</evidence>
<evidence type="ECO:0000256" key="6">
    <source>
        <dbReference type="ARBA" id="ARBA00022737"/>
    </source>
</evidence>
<dbReference type="PANTHER" id="PTHR32382:SF5">
    <property type="entry name" value="FASCICLIN-LIKE ARABINOGALACTAN PROTEIN 8"/>
    <property type="match status" value="1"/>
</dbReference>
<proteinExistence type="inferred from homology"/>
<dbReference type="InterPro" id="IPR036378">
    <property type="entry name" value="FAS1_dom_sf"/>
</dbReference>
<dbReference type="PROSITE" id="PS50213">
    <property type="entry name" value="FAS1"/>
    <property type="match status" value="2"/>
</dbReference>
<dbReference type="PANTHER" id="PTHR32382">
    <property type="entry name" value="FASCICLIN-LIKE ARABINOGALACTAN PROTEIN"/>
    <property type="match status" value="1"/>
</dbReference>
<name>A0A9Q1KWE5_9CARY</name>
<evidence type="ECO:0000256" key="13">
    <source>
        <dbReference type="SAM" id="SignalP"/>
    </source>
</evidence>
<keyword evidence="10" id="KW-0449">Lipoprotein</keyword>
<evidence type="ECO:0000256" key="9">
    <source>
        <dbReference type="ARBA" id="ARBA00023180"/>
    </source>
</evidence>
<evidence type="ECO:0000313" key="15">
    <source>
        <dbReference type="EMBL" id="KAJ8450138.1"/>
    </source>
</evidence>
<keyword evidence="8" id="KW-0472">Membrane</keyword>
<dbReference type="OrthoDB" id="286301at2759"/>
<comment type="similarity">
    <text evidence="2">Belongs to the fasciclin-like AGP family.</text>
</comment>
<evidence type="ECO:0000313" key="16">
    <source>
        <dbReference type="Proteomes" id="UP001153076"/>
    </source>
</evidence>
<keyword evidence="4" id="KW-0336">GPI-anchor</keyword>
<dbReference type="SUPFAM" id="SSF82153">
    <property type="entry name" value="FAS1 domain"/>
    <property type="match status" value="2"/>
</dbReference>
<evidence type="ECO:0000256" key="3">
    <source>
        <dbReference type="ARBA" id="ARBA00022475"/>
    </source>
</evidence>
<evidence type="ECO:0000256" key="2">
    <source>
        <dbReference type="ARBA" id="ARBA00007843"/>
    </source>
</evidence>
<dbReference type="FunFam" id="2.30.180.10:FF:000008">
    <property type="entry name" value="Fasciclin-like arabinogalactan protein 10"/>
    <property type="match status" value="1"/>
</dbReference>
<dbReference type="SMART" id="SM00554">
    <property type="entry name" value="FAS1"/>
    <property type="match status" value="1"/>
</dbReference>
<dbReference type="EMBL" id="JAKOGI010000017">
    <property type="protein sequence ID" value="KAJ8450138.1"/>
    <property type="molecule type" value="Genomic_DNA"/>
</dbReference>
<keyword evidence="3" id="KW-1003">Cell membrane</keyword>
<comment type="subcellular location">
    <subcellularLocation>
        <location evidence="1">Cell membrane</location>
        <topology evidence="1">Lipid-anchor</topology>
        <topology evidence="1">GPI-anchor</topology>
    </subcellularLocation>
</comment>
<evidence type="ECO:0000256" key="5">
    <source>
        <dbReference type="ARBA" id="ARBA00022729"/>
    </source>
</evidence>
<comment type="function">
    <text evidence="11">May be a cell surface adhesion protein.</text>
</comment>
<dbReference type="Gene3D" id="2.30.180.10">
    <property type="entry name" value="FAS1 domain"/>
    <property type="match status" value="2"/>
</dbReference>
<dbReference type="AlphaFoldDB" id="A0A9Q1KWE5"/>
<feature type="domain" description="FAS1" evidence="14">
    <location>
        <begin position="182"/>
        <end position="320"/>
    </location>
</feature>
<evidence type="ECO:0000256" key="4">
    <source>
        <dbReference type="ARBA" id="ARBA00022622"/>
    </source>
</evidence>
<keyword evidence="5 13" id="KW-0732">Signal</keyword>
<dbReference type="GO" id="GO:0005886">
    <property type="term" value="C:plasma membrane"/>
    <property type="evidence" value="ECO:0007669"/>
    <property type="project" value="UniProtKB-SubCell"/>
</dbReference>
<evidence type="ECO:0000256" key="11">
    <source>
        <dbReference type="ARBA" id="ARBA00024686"/>
    </source>
</evidence>
<organism evidence="15 16">
    <name type="scientific">Carnegiea gigantea</name>
    <dbReference type="NCBI Taxonomy" id="171969"/>
    <lineage>
        <taxon>Eukaryota</taxon>
        <taxon>Viridiplantae</taxon>
        <taxon>Streptophyta</taxon>
        <taxon>Embryophyta</taxon>
        <taxon>Tracheophyta</taxon>
        <taxon>Spermatophyta</taxon>
        <taxon>Magnoliopsida</taxon>
        <taxon>eudicotyledons</taxon>
        <taxon>Gunneridae</taxon>
        <taxon>Pentapetalae</taxon>
        <taxon>Caryophyllales</taxon>
        <taxon>Cactineae</taxon>
        <taxon>Cactaceae</taxon>
        <taxon>Cactoideae</taxon>
        <taxon>Echinocereeae</taxon>
        <taxon>Carnegiea</taxon>
    </lineage>
</organism>
<feature type="compositionally biased region" description="Low complexity" evidence="12">
    <location>
        <begin position="375"/>
        <end position="387"/>
    </location>
</feature>
<keyword evidence="6" id="KW-0677">Repeat</keyword>
<protein>
    <recommendedName>
        <fullName evidence="14">FAS1 domain-containing protein</fullName>
    </recommendedName>
</protein>
<keyword evidence="9" id="KW-0325">Glycoprotein</keyword>
<feature type="chain" id="PRO_5040446087" description="FAS1 domain-containing protein" evidence="13">
    <location>
        <begin position="22"/>
        <end position="439"/>
    </location>
</feature>
<dbReference type="InterPro" id="IPR033254">
    <property type="entry name" value="Plant_FLA"/>
</dbReference>
<sequence length="439" mass="44896">MAATSILFLVLSLLLVTGGDAHNITEILAADPDLSQFNDYLTRTRLADEINTRQTITVLALNNAAMSSLTAGHPLSVIKNLLSLHVLLDYFDPTKLHSITNGTVLSTTLYQTTGTASGNVGFVNITDLKGGAVGFGSGAPGSKLDSRYTKAVKQIPYNISVIEISAPIIAPALLTAPAPSASDLNITALLERAGCKTFASLIASSGVLKFYQAQMDKGLTIFAPNDEAFKAKGVPDLSKLSNAELVSLLQFHAISTYAPTGTLKTTKDPLPTLAGTGKYSLTASSAGDSVTLHTGVDSSRVASTVLDATPVAIFTVDNVLLPQELFGTSPTPAPAPSPESATPAPAPAPKAKSPAPAKSPASSPVLSPPSPPAESPAGGPAADAPTKTADDSSKNAAGGRAPAMVILAIAVSVASGVISLHRQSGSGESQREIVRWTGI</sequence>
<feature type="signal peptide" evidence="13">
    <location>
        <begin position="1"/>
        <end position="21"/>
    </location>
</feature>
<keyword evidence="16" id="KW-1185">Reference proteome</keyword>
<keyword evidence="7" id="KW-0654">Proteoglycan</keyword>
<dbReference type="GO" id="GO:0098552">
    <property type="term" value="C:side of membrane"/>
    <property type="evidence" value="ECO:0007669"/>
    <property type="project" value="UniProtKB-KW"/>
</dbReference>
<feature type="compositionally biased region" description="Low complexity" evidence="12">
    <location>
        <begin position="338"/>
        <end position="365"/>
    </location>
</feature>
<dbReference type="Proteomes" id="UP001153076">
    <property type="component" value="Unassembled WGS sequence"/>
</dbReference>
<evidence type="ECO:0000256" key="1">
    <source>
        <dbReference type="ARBA" id="ARBA00004609"/>
    </source>
</evidence>
<evidence type="ECO:0000256" key="10">
    <source>
        <dbReference type="ARBA" id="ARBA00023288"/>
    </source>
</evidence>